<keyword evidence="3" id="KW-0963">Cytoplasm</keyword>
<sequence>MQIKNENKQKINLVVIGNVDSGKSTTCGHLLFSLGEINQREIQNFQKEADEKKKSSFGFAFVMNKTQSEKDRGITIDISMKQFFTKNFTYNLIDAPGHQNFVKNMITGTQQADLALLMVSAHKGEFESGFSKDGQTKEHALLAYTLGVKKIIICVNKMDQESVKYTESRYNEVSQEVENYLKKIIGYKNVTSIPISGFKGDNLLKKSEKMPWYSGPSLYELLDSQTAPQRPTDKPLRLPIQQVFKIQGIGVVVSGKVETGIIKPNMQVIVQPGNKTYKVLSIEAHNTHLEQAGPGEVIGINLKGVTIQDVQKGMVISDISNLPCKTVKEFIAQIMVLNHPKGIKQGYSPVISIHTEQITCKLDKILGIIDKKTGKIIENCEFNEEELQKQLFKKGQSIMVKMKSAKDLVVEKFQDFPSLGRFVIRDQKKTVGIGIIKEL</sequence>
<dbReference type="Gene3D" id="3.40.50.300">
    <property type="entry name" value="P-loop containing nucleotide triphosphate hydrolases"/>
    <property type="match status" value="1"/>
</dbReference>
<dbReference type="SUPFAM" id="SSF50465">
    <property type="entry name" value="EF-Tu/eEF-1alpha/eIF2-gamma C-terminal domain"/>
    <property type="match status" value="1"/>
</dbReference>
<dbReference type="FunFam" id="2.40.30.10:FF:000020">
    <property type="entry name" value="Translation elongation factor EF-1"/>
    <property type="match status" value="1"/>
</dbReference>
<keyword evidence="7" id="KW-0342">GTP-binding</keyword>
<dbReference type="GO" id="GO:0005525">
    <property type="term" value="F:GTP binding"/>
    <property type="evidence" value="ECO:0007669"/>
    <property type="project" value="UniProtKB-KW"/>
</dbReference>
<dbReference type="EMBL" id="LDAU01000194">
    <property type="protein sequence ID" value="KRX00230.1"/>
    <property type="molecule type" value="Genomic_DNA"/>
</dbReference>
<dbReference type="OrthoDB" id="342024at2759"/>
<dbReference type="SUPFAM" id="SSF50447">
    <property type="entry name" value="Translation proteins"/>
    <property type="match status" value="1"/>
</dbReference>
<dbReference type="FunFam" id="2.40.30.10:FF:000005">
    <property type="entry name" value="Elongation factor 1-alpha"/>
    <property type="match status" value="1"/>
</dbReference>
<dbReference type="GO" id="GO:0005737">
    <property type="term" value="C:cytoplasm"/>
    <property type="evidence" value="ECO:0007669"/>
    <property type="project" value="UniProtKB-SubCell"/>
</dbReference>
<gene>
    <name evidence="9" type="ORF">PPERSA_10729</name>
</gene>
<dbReference type="InterPro" id="IPR009000">
    <property type="entry name" value="Transl_B-barrel_sf"/>
</dbReference>
<evidence type="ECO:0000259" key="8">
    <source>
        <dbReference type="PROSITE" id="PS51722"/>
    </source>
</evidence>
<dbReference type="GO" id="GO:0003924">
    <property type="term" value="F:GTPase activity"/>
    <property type="evidence" value="ECO:0007669"/>
    <property type="project" value="InterPro"/>
</dbReference>
<dbReference type="InterPro" id="IPR054696">
    <property type="entry name" value="GTP-eEF1A_C"/>
</dbReference>
<dbReference type="Pfam" id="PF03144">
    <property type="entry name" value="GTP_EFTU_D2"/>
    <property type="match status" value="1"/>
</dbReference>
<keyword evidence="5" id="KW-0251">Elongation factor</keyword>
<dbReference type="InterPro" id="IPR027417">
    <property type="entry name" value="P-loop_NTPase"/>
</dbReference>
<reference evidence="9 10" key="1">
    <citation type="journal article" date="2015" name="Sci. Rep.">
        <title>Genome of the facultative scuticociliatosis pathogen Pseudocohnilembus persalinus provides insight into its virulence through horizontal gene transfer.</title>
        <authorList>
            <person name="Xiong J."/>
            <person name="Wang G."/>
            <person name="Cheng J."/>
            <person name="Tian M."/>
            <person name="Pan X."/>
            <person name="Warren A."/>
            <person name="Jiang C."/>
            <person name="Yuan D."/>
            <person name="Miao W."/>
        </authorList>
    </citation>
    <scope>NUCLEOTIDE SEQUENCE [LARGE SCALE GENOMIC DNA]</scope>
    <source>
        <strain evidence="9">36N120E</strain>
    </source>
</reference>
<dbReference type="PRINTS" id="PR00315">
    <property type="entry name" value="ELONGATNFCT"/>
</dbReference>
<keyword evidence="6" id="KW-0648">Protein biosynthesis</keyword>
<dbReference type="InterPro" id="IPR000795">
    <property type="entry name" value="T_Tr_GTP-bd_dom"/>
</dbReference>
<evidence type="ECO:0000256" key="3">
    <source>
        <dbReference type="ARBA" id="ARBA00022490"/>
    </source>
</evidence>
<comment type="subcellular location">
    <subcellularLocation>
        <location evidence="1">Cytoplasm</location>
    </subcellularLocation>
</comment>
<evidence type="ECO:0000313" key="10">
    <source>
        <dbReference type="Proteomes" id="UP000054937"/>
    </source>
</evidence>
<evidence type="ECO:0000256" key="6">
    <source>
        <dbReference type="ARBA" id="ARBA00022917"/>
    </source>
</evidence>
<dbReference type="Pfam" id="PF22594">
    <property type="entry name" value="GTP-eEF1A_C"/>
    <property type="match status" value="1"/>
</dbReference>
<dbReference type="CDD" id="cd03693">
    <property type="entry name" value="EF1_alpha_II"/>
    <property type="match status" value="1"/>
</dbReference>
<protein>
    <submittedName>
        <fullName evidence="9">Translation protein, beta-barrel domain</fullName>
    </submittedName>
</protein>
<evidence type="ECO:0000256" key="5">
    <source>
        <dbReference type="ARBA" id="ARBA00022768"/>
    </source>
</evidence>
<organism evidence="9 10">
    <name type="scientific">Pseudocohnilembus persalinus</name>
    <name type="common">Ciliate</name>
    <dbReference type="NCBI Taxonomy" id="266149"/>
    <lineage>
        <taxon>Eukaryota</taxon>
        <taxon>Sar</taxon>
        <taxon>Alveolata</taxon>
        <taxon>Ciliophora</taxon>
        <taxon>Intramacronucleata</taxon>
        <taxon>Oligohymenophorea</taxon>
        <taxon>Scuticociliatia</taxon>
        <taxon>Philasterida</taxon>
        <taxon>Pseudocohnilembidae</taxon>
        <taxon>Pseudocohnilembus</taxon>
    </lineage>
</organism>
<keyword evidence="10" id="KW-1185">Reference proteome</keyword>
<dbReference type="PROSITE" id="PS51722">
    <property type="entry name" value="G_TR_2"/>
    <property type="match status" value="1"/>
</dbReference>
<dbReference type="InterPro" id="IPR009001">
    <property type="entry name" value="Transl_elong_EF1A/Init_IF2_C"/>
</dbReference>
<dbReference type="InterPro" id="IPR050100">
    <property type="entry name" value="TRAFAC_GTPase_members"/>
</dbReference>
<evidence type="ECO:0000256" key="1">
    <source>
        <dbReference type="ARBA" id="ARBA00004496"/>
    </source>
</evidence>
<dbReference type="Pfam" id="PF00009">
    <property type="entry name" value="GTP_EFTU"/>
    <property type="match status" value="1"/>
</dbReference>
<feature type="domain" description="Tr-type G" evidence="8">
    <location>
        <begin position="8"/>
        <end position="232"/>
    </location>
</feature>
<dbReference type="SUPFAM" id="SSF52540">
    <property type="entry name" value="P-loop containing nucleoside triphosphate hydrolases"/>
    <property type="match status" value="1"/>
</dbReference>
<comment type="caution">
    <text evidence="9">The sequence shown here is derived from an EMBL/GenBank/DDBJ whole genome shotgun (WGS) entry which is preliminary data.</text>
</comment>
<dbReference type="GO" id="GO:0003746">
    <property type="term" value="F:translation elongation factor activity"/>
    <property type="evidence" value="ECO:0007669"/>
    <property type="project" value="UniProtKB-KW"/>
</dbReference>
<name>A0A0V0QDI4_PSEPJ</name>
<dbReference type="FunFam" id="3.40.50.300:FF:000255">
    <property type="entry name" value="Elongation factor 1-alpha"/>
    <property type="match status" value="1"/>
</dbReference>
<accession>A0A0V0QDI4</accession>
<proteinExistence type="inferred from homology"/>
<dbReference type="Gene3D" id="2.40.30.10">
    <property type="entry name" value="Translation factors"/>
    <property type="match status" value="2"/>
</dbReference>
<dbReference type="InParanoid" id="A0A0V0QDI4"/>
<dbReference type="Proteomes" id="UP000054937">
    <property type="component" value="Unassembled WGS sequence"/>
</dbReference>
<evidence type="ECO:0000256" key="4">
    <source>
        <dbReference type="ARBA" id="ARBA00022741"/>
    </source>
</evidence>
<evidence type="ECO:0000313" key="9">
    <source>
        <dbReference type="EMBL" id="KRX00230.1"/>
    </source>
</evidence>
<dbReference type="PANTHER" id="PTHR23115">
    <property type="entry name" value="TRANSLATION FACTOR"/>
    <property type="match status" value="1"/>
</dbReference>
<dbReference type="InterPro" id="IPR004161">
    <property type="entry name" value="EFTu-like_2"/>
</dbReference>
<keyword evidence="4" id="KW-0547">Nucleotide-binding</keyword>
<evidence type="ECO:0000256" key="7">
    <source>
        <dbReference type="ARBA" id="ARBA00023134"/>
    </source>
</evidence>
<dbReference type="OMA" id="HEIRDEM"/>
<dbReference type="AlphaFoldDB" id="A0A0V0QDI4"/>
<evidence type="ECO:0000256" key="2">
    <source>
        <dbReference type="ARBA" id="ARBA00007249"/>
    </source>
</evidence>
<comment type="similarity">
    <text evidence="2">Belongs to the TRAFAC class translation factor GTPase superfamily. Classic translation factor GTPase family. EF-Tu/EF-1A subfamily.</text>
</comment>
<dbReference type="CDD" id="cd01883">
    <property type="entry name" value="EF1_alpha"/>
    <property type="match status" value="1"/>
</dbReference>